<name>A0A1V6N7J6_PENPO</name>
<keyword evidence="1" id="KW-0547">Nucleotide-binding</keyword>
<sequence length="212" mass="22904">MDTVPSEPEYRDLVVGLTTQLLQPTTARLNRTPLTRELHRHLSGSASADRDLVELGVGSSLCPDTSLGPHTGHAEESADDKPVPLADPAALASARDVSLDPGARPPSSYAVSPTILKPWQITGVSWMLQQEASPLHGGILADACGLGKTLTALTLTYYNIYNLLIFCQAKASKTCRKVPTKTLRGYYNRLVCLGYLFSTDAVKVLTKEEVQK</sequence>
<dbReference type="GO" id="GO:0006281">
    <property type="term" value="P:DNA repair"/>
    <property type="evidence" value="ECO:0007669"/>
    <property type="project" value="TreeGrafter"/>
</dbReference>
<dbReference type="AlphaFoldDB" id="A0A1V6N7J6"/>
<dbReference type="GO" id="GO:0008094">
    <property type="term" value="F:ATP-dependent activity, acting on DNA"/>
    <property type="evidence" value="ECO:0007669"/>
    <property type="project" value="TreeGrafter"/>
</dbReference>
<dbReference type="InterPro" id="IPR000330">
    <property type="entry name" value="SNF2_N"/>
</dbReference>
<dbReference type="InterPro" id="IPR027417">
    <property type="entry name" value="P-loop_NTPase"/>
</dbReference>
<dbReference type="GO" id="GO:0016787">
    <property type="term" value="F:hydrolase activity"/>
    <property type="evidence" value="ECO:0007669"/>
    <property type="project" value="UniProtKB-KW"/>
</dbReference>
<evidence type="ECO:0000256" key="4">
    <source>
        <dbReference type="SAM" id="MobiDB-lite"/>
    </source>
</evidence>
<organism evidence="6 7">
    <name type="scientific">Penicillium polonicum</name>
    <dbReference type="NCBI Taxonomy" id="60169"/>
    <lineage>
        <taxon>Eukaryota</taxon>
        <taxon>Fungi</taxon>
        <taxon>Dikarya</taxon>
        <taxon>Ascomycota</taxon>
        <taxon>Pezizomycotina</taxon>
        <taxon>Eurotiomycetes</taxon>
        <taxon>Eurotiomycetidae</taxon>
        <taxon>Eurotiales</taxon>
        <taxon>Aspergillaceae</taxon>
        <taxon>Penicillium</taxon>
    </lineage>
</organism>
<protein>
    <recommendedName>
        <fullName evidence="5">SNF2 N-terminal domain-containing protein</fullName>
    </recommendedName>
</protein>
<feature type="region of interest" description="Disordered" evidence="4">
    <location>
        <begin position="63"/>
        <end position="85"/>
    </location>
</feature>
<evidence type="ECO:0000256" key="2">
    <source>
        <dbReference type="ARBA" id="ARBA00022801"/>
    </source>
</evidence>
<dbReference type="EMBL" id="MDYM01000022">
    <property type="protein sequence ID" value="OQD60625.1"/>
    <property type="molecule type" value="Genomic_DNA"/>
</dbReference>
<dbReference type="OrthoDB" id="4368268at2759"/>
<evidence type="ECO:0000256" key="3">
    <source>
        <dbReference type="ARBA" id="ARBA00022840"/>
    </source>
</evidence>
<evidence type="ECO:0000256" key="1">
    <source>
        <dbReference type="ARBA" id="ARBA00022741"/>
    </source>
</evidence>
<dbReference type="PANTHER" id="PTHR45626">
    <property type="entry name" value="TRANSCRIPTION TERMINATION FACTOR 2-RELATED"/>
    <property type="match status" value="1"/>
</dbReference>
<accession>A0A1V6N7J6</accession>
<dbReference type="Pfam" id="PF00176">
    <property type="entry name" value="SNF2-rel_dom"/>
    <property type="match status" value="1"/>
</dbReference>
<keyword evidence="7" id="KW-1185">Reference proteome</keyword>
<proteinExistence type="predicted"/>
<keyword evidence="3" id="KW-0067">ATP-binding</keyword>
<dbReference type="Proteomes" id="UP000191408">
    <property type="component" value="Unassembled WGS sequence"/>
</dbReference>
<keyword evidence="2" id="KW-0378">Hydrolase</keyword>
<feature type="compositionally biased region" description="Basic and acidic residues" evidence="4">
    <location>
        <begin position="72"/>
        <end position="82"/>
    </location>
</feature>
<dbReference type="Gene3D" id="3.40.50.10810">
    <property type="entry name" value="Tandem AAA-ATPase domain"/>
    <property type="match status" value="1"/>
</dbReference>
<evidence type="ECO:0000313" key="7">
    <source>
        <dbReference type="Proteomes" id="UP000191408"/>
    </source>
</evidence>
<gene>
    <name evidence="6" type="ORF">PENPOL_c022G04919</name>
</gene>
<dbReference type="InterPro" id="IPR038718">
    <property type="entry name" value="SNF2-like_sf"/>
</dbReference>
<evidence type="ECO:0000313" key="6">
    <source>
        <dbReference type="EMBL" id="OQD60625.1"/>
    </source>
</evidence>
<dbReference type="InterPro" id="IPR050628">
    <property type="entry name" value="SNF2_RAD54_helicase_TF"/>
</dbReference>
<reference evidence="7" key="1">
    <citation type="journal article" date="2017" name="Nat. Microbiol.">
        <title>Global analysis of biosynthetic gene clusters reveals vast potential of secondary metabolite production in Penicillium species.</title>
        <authorList>
            <person name="Nielsen J.C."/>
            <person name="Grijseels S."/>
            <person name="Prigent S."/>
            <person name="Ji B."/>
            <person name="Dainat J."/>
            <person name="Nielsen K.F."/>
            <person name="Frisvad J.C."/>
            <person name="Workman M."/>
            <person name="Nielsen J."/>
        </authorList>
    </citation>
    <scope>NUCLEOTIDE SEQUENCE [LARGE SCALE GENOMIC DNA]</scope>
    <source>
        <strain evidence="7">IBT 4502</strain>
    </source>
</reference>
<comment type="caution">
    <text evidence="6">The sequence shown here is derived from an EMBL/GenBank/DDBJ whole genome shotgun (WGS) entry which is preliminary data.</text>
</comment>
<feature type="domain" description="SNF2 N-terminal" evidence="5">
    <location>
        <begin position="120"/>
        <end position="158"/>
    </location>
</feature>
<evidence type="ECO:0000259" key="5">
    <source>
        <dbReference type="Pfam" id="PF00176"/>
    </source>
</evidence>
<dbReference type="STRING" id="60169.A0A1V6N7J6"/>
<dbReference type="GO" id="GO:0005524">
    <property type="term" value="F:ATP binding"/>
    <property type="evidence" value="ECO:0007669"/>
    <property type="project" value="UniProtKB-KW"/>
</dbReference>
<dbReference type="GO" id="GO:0005634">
    <property type="term" value="C:nucleus"/>
    <property type="evidence" value="ECO:0007669"/>
    <property type="project" value="TreeGrafter"/>
</dbReference>
<dbReference type="SUPFAM" id="SSF52540">
    <property type="entry name" value="P-loop containing nucleoside triphosphate hydrolases"/>
    <property type="match status" value="1"/>
</dbReference>